<dbReference type="InterPro" id="IPR036388">
    <property type="entry name" value="WH-like_DNA-bd_sf"/>
</dbReference>
<dbReference type="GO" id="GO:0006355">
    <property type="term" value="P:regulation of DNA-templated transcription"/>
    <property type="evidence" value="ECO:0007669"/>
    <property type="project" value="InterPro"/>
</dbReference>
<evidence type="ECO:0000313" key="8">
    <source>
        <dbReference type="EMBL" id="MBB4909177.1"/>
    </source>
</evidence>
<organism evidence="8 9">
    <name type="scientific">Actinophytocola algeriensis</name>
    <dbReference type="NCBI Taxonomy" id="1768010"/>
    <lineage>
        <taxon>Bacteria</taxon>
        <taxon>Bacillati</taxon>
        <taxon>Actinomycetota</taxon>
        <taxon>Actinomycetes</taxon>
        <taxon>Pseudonocardiales</taxon>
        <taxon>Pseudonocardiaceae</taxon>
    </lineage>
</organism>
<dbReference type="SUPFAM" id="SSF48452">
    <property type="entry name" value="TPR-like"/>
    <property type="match status" value="2"/>
</dbReference>
<dbReference type="GO" id="GO:0000160">
    <property type="term" value="P:phosphorelay signal transduction system"/>
    <property type="evidence" value="ECO:0007669"/>
    <property type="project" value="InterPro"/>
</dbReference>
<evidence type="ECO:0000313" key="9">
    <source>
        <dbReference type="Proteomes" id="UP000520767"/>
    </source>
</evidence>
<proteinExistence type="inferred from homology"/>
<feature type="DNA-binding region" description="OmpR/PhoB-type" evidence="5">
    <location>
        <begin position="1"/>
        <end position="93"/>
    </location>
</feature>
<dbReference type="Gene3D" id="1.10.10.10">
    <property type="entry name" value="Winged helix-like DNA-binding domain superfamily/Winged helix DNA-binding domain"/>
    <property type="match status" value="1"/>
</dbReference>
<dbReference type="Pfam" id="PF03704">
    <property type="entry name" value="BTAD"/>
    <property type="match status" value="1"/>
</dbReference>
<keyword evidence="4" id="KW-0804">Transcription</keyword>
<dbReference type="RefSeq" id="WP_184813207.1">
    <property type="nucleotide sequence ID" value="NZ_JACHJQ010000005.1"/>
</dbReference>
<keyword evidence="9" id="KW-1185">Reference proteome</keyword>
<dbReference type="SMART" id="SM01043">
    <property type="entry name" value="BTAD"/>
    <property type="match status" value="1"/>
</dbReference>
<comment type="similarity">
    <text evidence="1">Belongs to the AfsR/DnrI/RedD regulatory family.</text>
</comment>
<accession>A0A7W7VG86</accession>
<evidence type="ECO:0000256" key="1">
    <source>
        <dbReference type="ARBA" id="ARBA00005820"/>
    </source>
</evidence>
<evidence type="ECO:0000256" key="2">
    <source>
        <dbReference type="ARBA" id="ARBA00023015"/>
    </source>
</evidence>
<keyword evidence="2" id="KW-0805">Transcription regulation</keyword>
<dbReference type="Pfam" id="PF13424">
    <property type="entry name" value="TPR_12"/>
    <property type="match status" value="1"/>
</dbReference>
<dbReference type="InterPro" id="IPR005158">
    <property type="entry name" value="BTAD"/>
</dbReference>
<dbReference type="CDD" id="cd15831">
    <property type="entry name" value="BTAD"/>
    <property type="match status" value="1"/>
</dbReference>
<keyword evidence="3 5" id="KW-0238">DNA-binding</keyword>
<feature type="domain" description="OmpR/PhoB-type" evidence="7">
    <location>
        <begin position="1"/>
        <end position="93"/>
    </location>
</feature>
<dbReference type="InterPro" id="IPR019734">
    <property type="entry name" value="TPR_rpt"/>
</dbReference>
<evidence type="ECO:0000256" key="3">
    <source>
        <dbReference type="ARBA" id="ARBA00023125"/>
    </source>
</evidence>
<dbReference type="PROSITE" id="PS51755">
    <property type="entry name" value="OMPR_PHOB"/>
    <property type="match status" value="1"/>
</dbReference>
<dbReference type="SMART" id="SM00028">
    <property type="entry name" value="TPR"/>
    <property type="match status" value="4"/>
</dbReference>
<name>A0A7W7VG86_9PSEU</name>
<dbReference type="AlphaFoldDB" id="A0A7W7VG86"/>
<sequence length="941" mass="100313">MRFQLLGPLRVDVDGRPAPLGGTKQRMLLAHLLLNAGRPVRAAQLVDVLWGAAPPTSATANLQTYVWRLRRALPFDGGDGGLVTNGAGYELRTPLESVDARLFRAECARARAERDPAVALAALRAAERLWRGDPLADLPVVPAWEAELSGLTEARLAATEDRLALQVRLGQHEPVLEELSALLAEHPYRERLWQQYVLALAGAGRRADALAAYTDVRERFVANLGVEPGPALRDAQAAVLRGDRPGAAQRGVRVTGVHQLPADITDFVGREAVVAELQVALAPRPGTFAAPVAVVSGPPGTGKSVLALHVAHRLREAYPDGQFYADLDAMGDQPLEPAAVLADFLHALGVFGAGLPDGAPARAALLRSRLAGRRVLVVLDNAATAAQVRPLLPADGGCAVLVTARTRLPGLTGAHAVELAVFAEEESTRLLAAVAGADRVAAEPACAADIVAFCGHLPLAIRIAGTRLAGRRAWSLRTLRDRLADRSARLTELRVGDLAVRRSFELSVRQLPEAGVRAFGRLALLGGREFPAWMVDALLGEPAHDVLDVLVDANLVAVVGPGRDGQPLYALHSLLHCHAVEIVSAERAEVRVAAFVRWVSALLSLVKRAAARLPTAFGAVTGEPLGWTLDEATERAVVAEPLEWFGAQRLTLTRTVKLAAAAGEAALAWQLAAASVPFHDLRGHYDDWRTCHEHALTAVRAAGDPVGEAALLRGLGQVHLYRDEYRDAHHAFTRSTALFAEAGDRRGEAFAVAGLGTVARVADRPDEALPHYLRALGLFREVGDRGGEAQMLGSLGTMCHVLGEPEEATAHLEAALAIARDLGDRHREAKVRTELGAVHRTTGDVAAAERELVVALGILEEMRDERCTAHALLGIGETLLATGSPGRARGMGERALDVFRQTGNRGGETQALILLAQARRARVPAHPPESRQVRGQRGSGR</sequence>
<dbReference type="PRINTS" id="PR00364">
    <property type="entry name" value="DISEASERSIST"/>
</dbReference>
<dbReference type="InterPro" id="IPR003593">
    <property type="entry name" value="AAA+_ATPase"/>
</dbReference>
<dbReference type="PANTHER" id="PTHR35807:SF1">
    <property type="entry name" value="TRANSCRIPTIONAL REGULATOR REDD"/>
    <property type="match status" value="1"/>
</dbReference>
<evidence type="ECO:0000256" key="5">
    <source>
        <dbReference type="PROSITE-ProRule" id="PRU01091"/>
    </source>
</evidence>
<dbReference type="InterPro" id="IPR051677">
    <property type="entry name" value="AfsR-DnrI-RedD_regulator"/>
</dbReference>
<dbReference type="Proteomes" id="UP000520767">
    <property type="component" value="Unassembled WGS sequence"/>
</dbReference>
<dbReference type="PANTHER" id="PTHR35807">
    <property type="entry name" value="TRANSCRIPTIONAL REGULATOR REDD-RELATED"/>
    <property type="match status" value="1"/>
</dbReference>
<dbReference type="SUPFAM" id="SSF46894">
    <property type="entry name" value="C-terminal effector domain of the bipartite response regulators"/>
    <property type="match status" value="1"/>
</dbReference>
<comment type="caution">
    <text evidence="8">The sequence shown here is derived from an EMBL/GenBank/DDBJ whole genome shotgun (WGS) entry which is preliminary data.</text>
</comment>
<evidence type="ECO:0000256" key="4">
    <source>
        <dbReference type="ARBA" id="ARBA00023163"/>
    </source>
</evidence>
<dbReference type="Pfam" id="PF13191">
    <property type="entry name" value="AAA_16"/>
    <property type="match status" value="1"/>
</dbReference>
<evidence type="ECO:0000256" key="6">
    <source>
        <dbReference type="SAM" id="MobiDB-lite"/>
    </source>
</evidence>
<evidence type="ECO:0000259" key="7">
    <source>
        <dbReference type="PROSITE" id="PS51755"/>
    </source>
</evidence>
<dbReference type="GO" id="GO:0003677">
    <property type="term" value="F:DNA binding"/>
    <property type="evidence" value="ECO:0007669"/>
    <property type="project" value="UniProtKB-UniRule"/>
</dbReference>
<dbReference type="Pfam" id="PF00486">
    <property type="entry name" value="Trans_reg_C"/>
    <property type="match status" value="1"/>
</dbReference>
<dbReference type="InterPro" id="IPR016032">
    <property type="entry name" value="Sig_transdc_resp-reg_C-effctor"/>
</dbReference>
<dbReference type="Gene3D" id="3.40.50.300">
    <property type="entry name" value="P-loop containing nucleotide triphosphate hydrolases"/>
    <property type="match status" value="1"/>
</dbReference>
<gene>
    <name evidence="8" type="ORF">FHR82_005430</name>
</gene>
<reference evidence="8 9" key="1">
    <citation type="submission" date="2020-08" db="EMBL/GenBank/DDBJ databases">
        <title>Genomic Encyclopedia of Type Strains, Phase III (KMG-III): the genomes of soil and plant-associated and newly described type strains.</title>
        <authorList>
            <person name="Whitman W."/>
        </authorList>
    </citation>
    <scope>NUCLEOTIDE SEQUENCE [LARGE SCALE GENOMIC DNA]</scope>
    <source>
        <strain evidence="8 9">CECT 8960</strain>
    </source>
</reference>
<dbReference type="SMART" id="SM00382">
    <property type="entry name" value="AAA"/>
    <property type="match status" value="1"/>
</dbReference>
<dbReference type="InterPro" id="IPR001867">
    <property type="entry name" value="OmpR/PhoB-type_DNA-bd"/>
</dbReference>
<dbReference type="InterPro" id="IPR041664">
    <property type="entry name" value="AAA_16"/>
</dbReference>
<dbReference type="SMART" id="SM00862">
    <property type="entry name" value="Trans_reg_C"/>
    <property type="match status" value="1"/>
</dbReference>
<dbReference type="SUPFAM" id="SSF52540">
    <property type="entry name" value="P-loop containing nucleoside triphosphate hydrolases"/>
    <property type="match status" value="1"/>
</dbReference>
<feature type="region of interest" description="Disordered" evidence="6">
    <location>
        <begin position="920"/>
        <end position="941"/>
    </location>
</feature>
<dbReference type="EMBL" id="JACHJQ010000005">
    <property type="protein sequence ID" value="MBB4909177.1"/>
    <property type="molecule type" value="Genomic_DNA"/>
</dbReference>
<dbReference type="Gene3D" id="1.25.40.10">
    <property type="entry name" value="Tetratricopeptide repeat domain"/>
    <property type="match status" value="2"/>
</dbReference>
<dbReference type="InterPro" id="IPR027417">
    <property type="entry name" value="P-loop_NTPase"/>
</dbReference>
<protein>
    <submittedName>
        <fullName evidence="8">DNA-binding SARP family transcriptional activator</fullName>
    </submittedName>
</protein>
<dbReference type="InterPro" id="IPR011990">
    <property type="entry name" value="TPR-like_helical_dom_sf"/>
</dbReference>